<dbReference type="Gene3D" id="1.20.1260.100">
    <property type="entry name" value="TspO/MBR protein"/>
    <property type="match status" value="1"/>
</dbReference>
<protein>
    <recommendedName>
        <fullName evidence="9">TspO/MBR family protein</fullName>
    </recommendedName>
</protein>
<evidence type="ECO:0000313" key="8">
    <source>
        <dbReference type="Proteomes" id="UP000076447"/>
    </source>
</evidence>
<proteinExistence type="inferred from homology"/>
<evidence type="ECO:0000256" key="6">
    <source>
        <dbReference type="SAM" id="Phobius"/>
    </source>
</evidence>
<evidence type="ECO:0008006" key="9">
    <source>
        <dbReference type="Google" id="ProtNLM"/>
    </source>
</evidence>
<comment type="caution">
    <text evidence="7">The sequence shown here is derived from an EMBL/GenBank/DDBJ whole genome shotgun (WGS) entry which is preliminary data.</text>
</comment>
<keyword evidence="4 6" id="KW-1133">Transmembrane helix</keyword>
<feature type="transmembrane region" description="Helical" evidence="6">
    <location>
        <begin position="286"/>
        <end position="306"/>
    </location>
</feature>
<feature type="transmembrane region" description="Helical" evidence="6">
    <location>
        <begin position="229"/>
        <end position="249"/>
    </location>
</feature>
<keyword evidence="3 6" id="KW-0812">Transmembrane</keyword>
<feature type="transmembrane region" description="Helical" evidence="6">
    <location>
        <begin position="105"/>
        <end position="124"/>
    </location>
</feature>
<gene>
    <name evidence="7" type="ORF">OJAG_33460</name>
</gene>
<feature type="transmembrane region" description="Helical" evidence="6">
    <location>
        <begin position="159"/>
        <end position="180"/>
    </location>
</feature>
<comment type="similarity">
    <text evidence="2">Belongs to the TspO/BZRP family.</text>
</comment>
<dbReference type="STRING" id="43678.OJAG_33460"/>
<feature type="transmembrane region" description="Helical" evidence="6">
    <location>
        <begin position="192"/>
        <end position="217"/>
    </location>
</feature>
<dbReference type="PATRIC" id="fig|43678.3.peg.3506"/>
<evidence type="ECO:0000313" key="7">
    <source>
        <dbReference type="EMBL" id="KZM33862.1"/>
    </source>
</evidence>
<feature type="transmembrane region" description="Helical" evidence="6">
    <location>
        <begin position="136"/>
        <end position="153"/>
    </location>
</feature>
<dbReference type="PANTHER" id="PTHR33802">
    <property type="entry name" value="SI:CH211-161H7.5-RELATED"/>
    <property type="match status" value="1"/>
</dbReference>
<feature type="transmembrane region" description="Helical" evidence="6">
    <location>
        <begin position="256"/>
        <end position="274"/>
    </location>
</feature>
<dbReference type="PANTHER" id="PTHR33802:SF1">
    <property type="entry name" value="XK-RELATED PROTEIN"/>
    <property type="match status" value="1"/>
</dbReference>
<dbReference type="Proteomes" id="UP000076447">
    <property type="component" value="Unassembled WGS sequence"/>
</dbReference>
<evidence type="ECO:0000256" key="3">
    <source>
        <dbReference type="ARBA" id="ARBA00022692"/>
    </source>
</evidence>
<dbReference type="EMBL" id="LRIE01000083">
    <property type="protein sequence ID" value="KZM33862.1"/>
    <property type="molecule type" value="Genomic_DNA"/>
</dbReference>
<comment type="subcellular location">
    <subcellularLocation>
        <location evidence="1">Membrane</location>
        <topology evidence="1">Multi-pass membrane protein</topology>
    </subcellularLocation>
</comment>
<evidence type="ECO:0000256" key="1">
    <source>
        <dbReference type="ARBA" id="ARBA00004141"/>
    </source>
</evidence>
<evidence type="ECO:0000256" key="2">
    <source>
        <dbReference type="ARBA" id="ARBA00007524"/>
    </source>
</evidence>
<keyword evidence="5 6" id="KW-0472">Membrane</keyword>
<organism evidence="7 8">
    <name type="scientific">Oerskovia enterophila</name>
    <dbReference type="NCBI Taxonomy" id="43678"/>
    <lineage>
        <taxon>Bacteria</taxon>
        <taxon>Bacillati</taxon>
        <taxon>Actinomycetota</taxon>
        <taxon>Actinomycetes</taxon>
        <taxon>Micrococcales</taxon>
        <taxon>Cellulomonadaceae</taxon>
        <taxon>Oerskovia</taxon>
    </lineage>
</organism>
<reference evidence="7 8" key="1">
    <citation type="submission" date="2016-01" db="EMBL/GenBank/DDBJ databases">
        <title>Genome sequence of Oerskovia enterophila VJag, an agar and cellulose degrading bacterium.</title>
        <authorList>
            <person name="Poehlein A."/>
            <person name="Jag V."/>
            <person name="Bengelsdorf F."/>
            <person name="Duerre P."/>
            <person name="Daniel R."/>
        </authorList>
    </citation>
    <scope>NUCLEOTIDE SEQUENCE [LARGE SCALE GENOMIC DNA]</scope>
    <source>
        <strain evidence="7 8">VJag</strain>
    </source>
</reference>
<dbReference type="InterPro" id="IPR038330">
    <property type="entry name" value="TspO/MBR-related_sf"/>
</dbReference>
<evidence type="ECO:0000256" key="4">
    <source>
        <dbReference type="ARBA" id="ARBA00022989"/>
    </source>
</evidence>
<name>A0A163Q785_9CELL</name>
<feature type="transmembrane region" description="Helical" evidence="6">
    <location>
        <begin position="58"/>
        <end position="78"/>
    </location>
</feature>
<dbReference type="InterPro" id="IPR004307">
    <property type="entry name" value="TspO_MBR"/>
</dbReference>
<dbReference type="Pfam" id="PF03073">
    <property type="entry name" value="TspO_MBR"/>
    <property type="match status" value="1"/>
</dbReference>
<evidence type="ECO:0000256" key="5">
    <source>
        <dbReference type="ARBA" id="ARBA00023136"/>
    </source>
</evidence>
<dbReference type="AlphaFoldDB" id="A0A163Q785"/>
<sequence>MRPVGRRGPSVVSRAQGGSPKMLSMLSVGILGGMSTDRHTATSQPVAVPTTADRVRQVTVLVGAVIAIVGAAFGSGAFGGQAVQNASGGALAADATPVAPDGPAFSIWSLIYLGLAVFAVYQALPRHAADARLRAVSWWVLASMLLNAAWIGVVQTGVLPLSVVVIGVLVAVLALILVRLVRTPPTSGAQALVLDGTVGLYLGWVSVATLANVAAALTDAGVGDLVLGATVWGVLVVAAGAVLAVAYAVFAARRPVVAIGIGLAMSWGLGWIAYGRANGPLVDTTVAVAAGLAAGVALLAPVVTTLRARRG</sequence>
<accession>A0A163Q785</accession>